<evidence type="ECO:0000313" key="3">
    <source>
        <dbReference type="EMBL" id="KKF24056.1"/>
    </source>
</evidence>
<dbReference type="GO" id="GO:0003810">
    <property type="term" value="F:protein-glutamine gamma-glutamyltransferase activity"/>
    <property type="evidence" value="ECO:0007669"/>
    <property type="project" value="InterPro"/>
</dbReference>
<dbReference type="PANTHER" id="PTHR11590:SF6">
    <property type="entry name" value="PROTEIN-GLUTAMINE GAMMA-GLUTAMYLTRANSFERASE 2"/>
    <property type="match status" value="1"/>
</dbReference>
<evidence type="ECO:0000259" key="2">
    <source>
        <dbReference type="Pfam" id="PF00927"/>
    </source>
</evidence>
<reference evidence="3" key="1">
    <citation type="journal article" date="2015" name="PLoS Genet.">
        <title>Genome Sequencing of the Perciform Fish Larimichthys crocea Provides Insights into Molecular and Genetic Mechanisms of Stress Adaptation.</title>
        <authorList>
            <person name="Ao J."/>
            <person name="Mu Y."/>
            <person name="Xiang L.X."/>
            <person name="Fan D."/>
            <person name="Feng M."/>
            <person name="Zhang S."/>
            <person name="Shi Q."/>
            <person name="Zhu L.Y."/>
            <person name="Li T."/>
            <person name="Ding Y."/>
            <person name="Nie L."/>
            <person name="Li Q."/>
            <person name="Dong W.R."/>
            <person name="Jiang L."/>
            <person name="Sun B."/>
            <person name="Zhang X."/>
            <person name="Li M."/>
            <person name="Zhang H.Q."/>
            <person name="Xie S."/>
            <person name="Zhu Y."/>
            <person name="Jiang X."/>
            <person name="Wang X."/>
            <person name="Mu P."/>
            <person name="Chen W."/>
            <person name="Yue Z."/>
            <person name="Wang Z."/>
            <person name="Wang J."/>
            <person name="Shao J.Z."/>
            <person name="Chen X."/>
        </authorList>
    </citation>
    <scope>NUCLEOTIDE SEQUENCE [LARGE SCALE GENOMIC DNA]</scope>
    <source>
        <strain evidence="3">SSNF</strain>
        <tissue evidence="3">Blood</tissue>
    </source>
</reference>
<protein>
    <submittedName>
        <fullName evidence="3">Protein-glutamine gamma-glutamyltransferase 2</fullName>
    </submittedName>
</protein>
<name>A0A0F8AN78_LARCR</name>
<dbReference type="InterPro" id="IPR013783">
    <property type="entry name" value="Ig-like_fold"/>
</dbReference>
<dbReference type="PANTHER" id="PTHR11590">
    <property type="entry name" value="PROTEIN-GLUTAMINE GAMMA-GLUTAMYLTRANSFERASE"/>
    <property type="match status" value="1"/>
</dbReference>
<feature type="domain" description="Transglutaminase C-terminal" evidence="2">
    <location>
        <begin position="85"/>
        <end position="183"/>
    </location>
</feature>
<dbReference type="InterPro" id="IPR050779">
    <property type="entry name" value="Transglutaminase"/>
</dbReference>
<proteinExistence type="inferred from homology"/>
<sequence>METRNCSLMFFARAVDYNGKRGDSCGFTSDKMEVPSGEEKHLSLRLEYEHYGSVITSDRLILVTATAIDKEDYYEAKKTIVLDEPDIEIKLVGEAMVNKSVTAMLTMLNPLPETLRDCSFTIEGISLTEGKPITQKIGTVGRKQEAKASIEFIPTRVGSSKLLVNFDSDKLNDIKSFIKVVVKG</sequence>
<dbReference type="Gene3D" id="2.60.40.10">
    <property type="entry name" value="Immunoglobulins"/>
    <property type="match status" value="2"/>
</dbReference>
<dbReference type="InterPro" id="IPR008958">
    <property type="entry name" value="Transglutaminase_C"/>
</dbReference>
<dbReference type="EMBL" id="KQ041672">
    <property type="protein sequence ID" value="KKF24056.1"/>
    <property type="molecule type" value="Genomic_DNA"/>
</dbReference>
<dbReference type="FunFam" id="2.60.40.10:FF:000090">
    <property type="entry name" value="Protein-glutamine gamma-glutamyltransferase 2"/>
    <property type="match status" value="1"/>
</dbReference>
<dbReference type="GO" id="GO:0005739">
    <property type="term" value="C:mitochondrion"/>
    <property type="evidence" value="ECO:0007669"/>
    <property type="project" value="TreeGrafter"/>
</dbReference>
<dbReference type="InterPro" id="IPR036238">
    <property type="entry name" value="Transglutaminase_C_sf"/>
</dbReference>
<accession>A0A0F8AN78</accession>
<evidence type="ECO:0000256" key="1">
    <source>
        <dbReference type="ARBA" id="ARBA00005968"/>
    </source>
</evidence>
<dbReference type="AlphaFoldDB" id="A0A0F8AN78"/>
<dbReference type="Pfam" id="PF00927">
    <property type="entry name" value="Transglut_C"/>
    <property type="match status" value="1"/>
</dbReference>
<dbReference type="SUPFAM" id="SSF49309">
    <property type="entry name" value="Transglutaminase, two C-terminal domains"/>
    <property type="match status" value="2"/>
</dbReference>
<comment type="similarity">
    <text evidence="1">Belongs to the transglutaminase superfamily. Transglutaminase family.</text>
</comment>
<organism evidence="3">
    <name type="scientific">Larimichthys crocea</name>
    <name type="common">Large yellow croaker</name>
    <name type="synonym">Pseudosciaena crocea</name>
    <dbReference type="NCBI Taxonomy" id="215358"/>
    <lineage>
        <taxon>Eukaryota</taxon>
        <taxon>Metazoa</taxon>
        <taxon>Chordata</taxon>
        <taxon>Craniata</taxon>
        <taxon>Vertebrata</taxon>
        <taxon>Euteleostomi</taxon>
        <taxon>Actinopterygii</taxon>
        <taxon>Neopterygii</taxon>
        <taxon>Teleostei</taxon>
        <taxon>Neoteleostei</taxon>
        <taxon>Acanthomorphata</taxon>
        <taxon>Eupercaria</taxon>
        <taxon>Sciaenidae</taxon>
        <taxon>Larimichthys</taxon>
    </lineage>
</organism>
<gene>
    <name evidence="3" type="ORF">EH28_00224</name>
</gene>
<keyword evidence="3" id="KW-0808">Transferase</keyword>